<feature type="transmembrane region" description="Helical" evidence="1">
    <location>
        <begin position="7"/>
        <end position="27"/>
    </location>
</feature>
<evidence type="ECO:0000313" key="2">
    <source>
        <dbReference type="EMBL" id="KAJ8886974.1"/>
    </source>
</evidence>
<keyword evidence="3" id="KW-1185">Reference proteome</keyword>
<sequence>MNHVERLYTALTSMMSLLALVTFAYNISRQDCTGFSPFIMLYGRGPILHSEECLNEKQETKGQEEAHPKLTMEKLHRQQERDKPSQEVLIFTPVRKKGLTPKFFYCWNGCAIAVKKLNSNKIQRELKTSLSMRYGCIWNEIAAKMWLQLLMLFSITDLVSREEMAVGVIKGAPVSTSD</sequence>
<reference evidence="2 3" key="1">
    <citation type="submission" date="2023-02" db="EMBL/GenBank/DDBJ databases">
        <title>LHISI_Scaffold_Assembly.</title>
        <authorList>
            <person name="Stuart O.P."/>
            <person name="Cleave R."/>
            <person name="Magrath M.J.L."/>
            <person name="Mikheyev A.S."/>
        </authorList>
    </citation>
    <scope>NUCLEOTIDE SEQUENCE [LARGE SCALE GENOMIC DNA]</scope>
    <source>
        <strain evidence="2">Daus_M_001</strain>
        <tissue evidence="2">Leg muscle</tissue>
    </source>
</reference>
<accession>A0ABQ9HS99</accession>
<dbReference type="Proteomes" id="UP001159363">
    <property type="component" value="Chromosome X"/>
</dbReference>
<comment type="caution">
    <text evidence="2">The sequence shown here is derived from an EMBL/GenBank/DDBJ whole genome shotgun (WGS) entry which is preliminary data.</text>
</comment>
<keyword evidence="1" id="KW-0472">Membrane</keyword>
<protein>
    <submittedName>
        <fullName evidence="2">Uncharacterized protein</fullName>
    </submittedName>
</protein>
<gene>
    <name evidence="2" type="ORF">PR048_013188</name>
</gene>
<dbReference type="EMBL" id="JARBHB010000004">
    <property type="protein sequence ID" value="KAJ8886974.1"/>
    <property type="molecule type" value="Genomic_DNA"/>
</dbReference>
<organism evidence="2 3">
    <name type="scientific">Dryococelus australis</name>
    <dbReference type="NCBI Taxonomy" id="614101"/>
    <lineage>
        <taxon>Eukaryota</taxon>
        <taxon>Metazoa</taxon>
        <taxon>Ecdysozoa</taxon>
        <taxon>Arthropoda</taxon>
        <taxon>Hexapoda</taxon>
        <taxon>Insecta</taxon>
        <taxon>Pterygota</taxon>
        <taxon>Neoptera</taxon>
        <taxon>Polyneoptera</taxon>
        <taxon>Phasmatodea</taxon>
        <taxon>Verophasmatodea</taxon>
        <taxon>Anareolatae</taxon>
        <taxon>Phasmatidae</taxon>
        <taxon>Eurycanthinae</taxon>
        <taxon>Dryococelus</taxon>
    </lineage>
</organism>
<name>A0ABQ9HS99_9NEOP</name>
<proteinExistence type="predicted"/>
<keyword evidence="1" id="KW-1133">Transmembrane helix</keyword>
<evidence type="ECO:0000256" key="1">
    <source>
        <dbReference type="SAM" id="Phobius"/>
    </source>
</evidence>
<keyword evidence="1" id="KW-0812">Transmembrane</keyword>
<evidence type="ECO:0000313" key="3">
    <source>
        <dbReference type="Proteomes" id="UP001159363"/>
    </source>
</evidence>